<dbReference type="Proteomes" id="UP000887013">
    <property type="component" value="Unassembled WGS sequence"/>
</dbReference>
<evidence type="ECO:0000313" key="1">
    <source>
        <dbReference type="EMBL" id="GFU38352.1"/>
    </source>
</evidence>
<protein>
    <submittedName>
        <fullName evidence="1">Uncharacterized protein</fullName>
    </submittedName>
</protein>
<organism evidence="1 2">
    <name type="scientific">Nephila pilipes</name>
    <name type="common">Giant wood spider</name>
    <name type="synonym">Nephila maculata</name>
    <dbReference type="NCBI Taxonomy" id="299642"/>
    <lineage>
        <taxon>Eukaryota</taxon>
        <taxon>Metazoa</taxon>
        <taxon>Ecdysozoa</taxon>
        <taxon>Arthropoda</taxon>
        <taxon>Chelicerata</taxon>
        <taxon>Arachnida</taxon>
        <taxon>Araneae</taxon>
        <taxon>Araneomorphae</taxon>
        <taxon>Entelegynae</taxon>
        <taxon>Araneoidea</taxon>
        <taxon>Nephilidae</taxon>
        <taxon>Nephila</taxon>
    </lineage>
</organism>
<reference evidence="1" key="1">
    <citation type="submission" date="2020-08" db="EMBL/GenBank/DDBJ databases">
        <title>Multicomponent nature underlies the extraordinary mechanical properties of spider dragline silk.</title>
        <authorList>
            <person name="Kono N."/>
            <person name="Nakamura H."/>
            <person name="Mori M."/>
            <person name="Yoshida Y."/>
            <person name="Ohtoshi R."/>
            <person name="Malay A.D."/>
            <person name="Moran D.A.P."/>
            <person name="Tomita M."/>
            <person name="Numata K."/>
            <person name="Arakawa K."/>
        </authorList>
    </citation>
    <scope>NUCLEOTIDE SEQUENCE</scope>
</reference>
<sequence>MCLENLGNVNKHSFNARDSALCSNQDGFYYFSNPTVATIDTITIELYIDDVELVFPLGTYIGLHKLGFVYLTIKDLSVSLQSTLGSIFLANVHYPPDIEKYGCNSCGEKETENETAFELSEEFEIMPSVSGYPYIQYPHFPEDDIEEPKTNGKRKYKCKLCGYKPKTKKGKRHHNITKHKIGVLLQQLPTLDANGRPLNFFSITDTIIDSNSKTKEIIDADATYERQMSWALRESAEMAAAKGHFQKNRGIVILN</sequence>
<comment type="caution">
    <text evidence="1">The sequence shown here is derived from an EMBL/GenBank/DDBJ whole genome shotgun (WGS) entry which is preliminary data.</text>
</comment>
<dbReference type="AlphaFoldDB" id="A0A8X6QQW5"/>
<keyword evidence="2" id="KW-1185">Reference proteome</keyword>
<name>A0A8X6QQW5_NEPPI</name>
<accession>A0A8X6QQW5</accession>
<evidence type="ECO:0000313" key="2">
    <source>
        <dbReference type="Proteomes" id="UP000887013"/>
    </source>
</evidence>
<gene>
    <name evidence="1" type="primary">AVEN_121588_2</name>
    <name evidence="1" type="ORF">NPIL_167761</name>
</gene>
<proteinExistence type="predicted"/>
<dbReference type="EMBL" id="BMAW01131180">
    <property type="protein sequence ID" value="GFU38352.1"/>
    <property type="molecule type" value="Genomic_DNA"/>
</dbReference>